<comment type="caution">
    <text evidence="3">The sequence shown here is derived from an EMBL/GenBank/DDBJ whole genome shotgun (WGS) entry which is preliminary data.</text>
</comment>
<keyword evidence="1" id="KW-0175">Coiled coil</keyword>
<reference evidence="3" key="1">
    <citation type="submission" date="2021-03" db="EMBL/GenBank/DDBJ databases">
        <authorList>
            <person name="Bekaert M."/>
        </authorList>
    </citation>
    <scope>NUCLEOTIDE SEQUENCE</scope>
</reference>
<proteinExistence type="predicted"/>
<dbReference type="AlphaFoldDB" id="A0A8S3R514"/>
<feature type="coiled-coil region" evidence="1">
    <location>
        <begin position="341"/>
        <end position="374"/>
    </location>
</feature>
<dbReference type="EMBL" id="CAJPWZ010000885">
    <property type="protein sequence ID" value="CAG2202293.1"/>
    <property type="molecule type" value="Genomic_DNA"/>
</dbReference>
<sequence length="454" mass="51148">MTIGEKAERTCPESTSEVLQLPAITSQNTMVNISHHISTSGLTRLTQIKGRNESLDANRILSPSVMGTLPPIVGRSDTYVNRPLSASGLKKLPPIKSTSKTTEMERPMSSARLSPFTAFENTENRPLSACGSPKLPPIIDGNPLEMCRPTSSLFGNLCNSASLDKSEMSDHQYDVKFDDMVVDQDYQDEEMFSQHLLSSSVYIKHSSEQNDVSIKKRAIEKEEKEDYEENILYAEEIKASLKTKIKSNLRILDNFIREKEEKEKAKSILKQVNTENADEAIYGTLNEKNRADEEKIVLQPDQTGSCYENTDGSNEVGYEKKMNTTFEIIEEIKASLKGFDKNKIKSNLRILDNLIREEEEKENAKSELKQVHTENNNQAAVDVTGNDKIRDTKEKIVLSPDQIGSCYEDTDGTNEVGYEKEINTCFDIIFEKPKKRMSKPKLSSENRKPAQPDA</sequence>
<feature type="region of interest" description="Disordered" evidence="2">
    <location>
        <begin position="90"/>
        <end position="110"/>
    </location>
</feature>
<name>A0A8S3R514_MYTED</name>
<evidence type="ECO:0000313" key="3">
    <source>
        <dbReference type="EMBL" id="CAG2202293.1"/>
    </source>
</evidence>
<keyword evidence="4" id="KW-1185">Reference proteome</keyword>
<gene>
    <name evidence="3" type="ORF">MEDL_16849</name>
</gene>
<evidence type="ECO:0000256" key="1">
    <source>
        <dbReference type="SAM" id="Coils"/>
    </source>
</evidence>
<dbReference type="Proteomes" id="UP000683360">
    <property type="component" value="Unassembled WGS sequence"/>
</dbReference>
<evidence type="ECO:0000256" key="2">
    <source>
        <dbReference type="SAM" id="MobiDB-lite"/>
    </source>
</evidence>
<accession>A0A8S3R514</accession>
<organism evidence="3 4">
    <name type="scientific">Mytilus edulis</name>
    <name type="common">Blue mussel</name>
    <dbReference type="NCBI Taxonomy" id="6550"/>
    <lineage>
        <taxon>Eukaryota</taxon>
        <taxon>Metazoa</taxon>
        <taxon>Spiralia</taxon>
        <taxon>Lophotrochozoa</taxon>
        <taxon>Mollusca</taxon>
        <taxon>Bivalvia</taxon>
        <taxon>Autobranchia</taxon>
        <taxon>Pteriomorphia</taxon>
        <taxon>Mytilida</taxon>
        <taxon>Mytiloidea</taxon>
        <taxon>Mytilidae</taxon>
        <taxon>Mytilinae</taxon>
        <taxon>Mytilus</taxon>
    </lineage>
</organism>
<protein>
    <submittedName>
        <fullName evidence="3">Uncharacterized protein</fullName>
    </submittedName>
</protein>
<evidence type="ECO:0000313" key="4">
    <source>
        <dbReference type="Proteomes" id="UP000683360"/>
    </source>
</evidence>